<feature type="transmembrane region" description="Helical" evidence="1">
    <location>
        <begin position="117"/>
        <end position="135"/>
    </location>
</feature>
<keyword evidence="1" id="KW-0472">Membrane</keyword>
<dbReference type="EMBL" id="JBHSIW010000024">
    <property type="protein sequence ID" value="MFC4905054.1"/>
    <property type="molecule type" value="Genomic_DNA"/>
</dbReference>
<dbReference type="Proteomes" id="UP001595797">
    <property type="component" value="Unassembled WGS sequence"/>
</dbReference>
<keyword evidence="3" id="KW-1185">Reference proteome</keyword>
<feature type="transmembrane region" description="Helical" evidence="1">
    <location>
        <begin position="155"/>
        <end position="175"/>
    </location>
</feature>
<organism evidence="2 3">
    <name type="scientific">Kocuria oceani</name>
    <dbReference type="NCBI Taxonomy" id="988827"/>
    <lineage>
        <taxon>Bacteria</taxon>
        <taxon>Bacillati</taxon>
        <taxon>Actinomycetota</taxon>
        <taxon>Actinomycetes</taxon>
        <taxon>Micrococcales</taxon>
        <taxon>Micrococcaceae</taxon>
        <taxon>Kocuria</taxon>
    </lineage>
</organism>
<evidence type="ECO:0000256" key="1">
    <source>
        <dbReference type="SAM" id="Phobius"/>
    </source>
</evidence>
<name>A0ABV9TN60_9MICC</name>
<protein>
    <submittedName>
        <fullName evidence="2">Uncharacterized protein</fullName>
    </submittedName>
</protein>
<feature type="transmembrane region" description="Helical" evidence="1">
    <location>
        <begin position="199"/>
        <end position="220"/>
    </location>
</feature>
<keyword evidence="1" id="KW-1133">Transmembrane helix</keyword>
<comment type="caution">
    <text evidence="2">The sequence shown here is derived from an EMBL/GenBank/DDBJ whole genome shotgun (WGS) entry which is preliminary data.</text>
</comment>
<dbReference type="RefSeq" id="WP_277551335.1">
    <property type="nucleotide sequence ID" value="NZ_JARAMH010000008.1"/>
</dbReference>
<feature type="transmembrane region" description="Helical" evidence="1">
    <location>
        <begin position="41"/>
        <end position="61"/>
    </location>
</feature>
<gene>
    <name evidence="2" type="ORF">ACFPCS_15905</name>
</gene>
<reference evidence="3" key="1">
    <citation type="journal article" date="2019" name="Int. J. Syst. Evol. Microbiol.">
        <title>The Global Catalogue of Microorganisms (GCM) 10K type strain sequencing project: providing services to taxonomists for standard genome sequencing and annotation.</title>
        <authorList>
            <consortium name="The Broad Institute Genomics Platform"/>
            <consortium name="The Broad Institute Genome Sequencing Center for Infectious Disease"/>
            <person name="Wu L."/>
            <person name="Ma J."/>
        </authorList>
    </citation>
    <scope>NUCLEOTIDE SEQUENCE [LARGE SCALE GENOMIC DNA]</scope>
    <source>
        <strain evidence="3">CGMCC 4.6946</strain>
    </source>
</reference>
<keyword evidence="1" id="KW-0812">Transmembrane</keyword>
<evidence type="ECO:0000313" key="2">
    <source>
        <dbReference type="EMBL" id="MFC4905054.1"/>
    </source>
</evidence>
<accession>A0ABV9TN60</accession>
<evidence type="ECO:0000313" key="3">
    <source>
        <dbReference type="Proteomes" id="UP001595797"/>
    </source>
</evidence>
<sequence length="227" mass="23587">MDLWSFLGAAAATGLGGFDPGPALIGAAALGSGIPNRHVLGFGALLISGTAACGIGVTALIGSRLSRVDWHVLLRDGATAAWIELAVGAGLLGYAAHHLVRHRHDARGSTRRPPNVAGLYLTALGFIGIVVFDVPFEIFVTTAGGQPQWLVGTGWILWAVISQLPLALLLGAVLAKRHTSMVCLVTAAQQRLGPLTHRLLGIALGLVGLFLTADALRFLAIGRFLVD</sequence>
<proteinExistence type="predicted"/>